<evidence type="ECO:0000256" key="6">
    <source>
        <dbReference type="ARBA" id="ARBA00023593"/>
    </source>
</evidence>
<keyword evidence="2" id="KW-0521">NADP</keyword>
<dbReference type="STRING" id="1220188.A0A4V3UN89"/>
<evidence type="ECO:0000313" key="9">
    <source>
        <dbReference type="Proteomes" id="UP000308092"/>
    </source>
</evidence>
<evidence type="ECO:0000256" key="2">
    <source>
        <dbReference type="ARBA" id="ARBA00022857"/>
    </source>
</evidence>
<sequence length="444" mass="49169">MADKAAKQDQTVILVTGANSGLGFSICCRLADEFLNASQSTAHQFLTIIFTTRSIRKGEDTLHRLKDHLRSTWTYSAAATRVTFVPENVDLSNLLSVRALSHRLQQTYSKLDAILLNAGVGGWTGIDWFRAIWDICTDPVHAVTWPAYKLAPAGVVTDPQTAQTEQEPRLGAVFCANVFGHYMLAHNVMPLLRRSDHPGRVIWVSSIEATLKFFDVDDFQGLRTITPYESSKALTDILALTADLPSSAPWVKSFYGIDDNVPNNKDNDNDNDHPLLSTPNMYLTHPGICGTSILPLPLPLFYLMLSAFWLARLLGSPWHTLSTYMGACAPVWLALATQSGLDEAESPYRRHGGGRAKWGSSCGLFGPDRPASTEVDGWGHGGVVGPAVVDEDRTRRRKRGAQDLTAEEKVNFEELGRKCWQQMEELRLQWDLLLDQAEEQSGSN</sequence>
<dbReference type="GO" id="GO:0000253">
    <property type="term" value="F:3-beta-hydroxysteroid 3-dehydrogenase (NADP+) activity"/>
    <property type="evidence" value="ECO:0007669"/>
    <property type="project" value="TreeGrafter"/>
</dbReference>
<dbReference type="GO" id="GO:0005741">
    <property type="term" value="C:mitochondrial outer membrane"/>
    <property type="evidence" value="ECO:0007669"/>
    <property type="project" value="TreeGrafter"/>
</dbReference>
<keyword evidence="3" id="KW-0752">Steroid biosynthesis</keyword>
<accession>A0A4V3UN89</accession>
<protein>
    <submittedName>
        <fullName evidence="7">3-keto-steroid reductase</fullName>
    </submittedName>
</protein>
<evidence type="ECO:0000256" key="3">
    <source>
        <dbReference type="ARBA" id="ARBA00022955"/>
    </source>
</evidence>
<evidence type="ECO:0000313" key="7">
    <source>
        <dbReference type="EMBL" id="KAA8648693.1"/>
    </source>
</evidence>
<dbReference type="Proteomes" id="UP000308092">
    <property type="component" value="Unassembled WGS sequence"/>
</dbReference>
<dbReference type="AlphaFoldDB" id="A0A4V3UN89"/>
<keyword evidence="5" id="KW-0443">Lipid metabolism</keyword>
<keyword evidence="9" id="KW-1185">Reference proteome</keyword>
<evidence type="ECO:0000256" key="1">
    <source>
        <dbReference type="ARBA" id="ARBA00022516"/>
    </source>
</evidence>
<dbReference type="GO" id="GO:0005811">
    <property type="term" value="C:lipid droplet"/>
    <property type="evidence" value="ECO:0007669"/>
    <property type="project" value="TreeGrafter"/>
</dbReference>
<dbReference type="GeneID" id="54327280"/>
<dbReference type="EMBL" id="QUQM01000003">
    <property type="protein sequence ID" value="KAA8648693.1"/>
    <property type="molecule type" value="Genomic_DNA"/>
</dbReference>
<evidence type="ECO:0000256" key="4">
    <source>
        <dbReference type="ARBA" id="ARBA00023002"/>
    </source>
</evidence>
<evidence type="ECO:0000313" key="8">
    <source>
        <dbReference type="EMBL" id="THC90274.1"/>
    </source>
</evidence>
<dbReference type="PANTHER" id="PTHR43647">
    <property type="entry name" value="DEHYDROGENASE"/>
    <property type="match status" value="1"/>
</dbReference>
<dbReference type="InterPro" id="IPR051593">
    <property type="entry name" value="Ergosterol_Biosynth_ERG27"/>
</dbReference>
<organism evidence="8 9">
    <name type="scientific">Aspergillus tanneri</name>
    <dbReference type="NCBI Taxonomy" id="1220188"/>
    <lineage>
        <taxon>Eukaryota</taxon>
        <taxon>Fungi</taxon>
        <taxon>Dikarya</taxon>
        <taxon>Ascomycota</taxon>
        <taxon>Pezizomycotina</taxon>
        <taxon>Eurotiomycetes</taxon>
        <taxon>Eurotiomycetidae</taxon>
        <taxon>Eurotiales</taxon>
        <taxon>Aspergillaceae</taxon>
        <taxon>Aspergillus</taxon>
        <taxon>Aspergillus subgen. Circumdati</taxon>
    </lineage>
</organism>
<dbReference type="VEuPathDB" id="FungiDB:EYZ11_010268"/>
<dbReference type="EMBL" id="SOSA01000539">
    <property type="protein sequence ID" value="THC90274.1"/>
    <property type="molecule type" value="Genomic_DNA"/>
</dbReference>
<gene>
    <name evidence="7" type="primary">ERG27</name>
    <name evidence="7" type="ORF">ATNIH1004_004578</name>
    <name evidence="8" type="ORF">EYZ11_010268</name>
</gene>
<comment type="similarity">
    <text evidence="6">Belongs to the short-chain dehydrogenases/reductases (SDR) family. ERG27 subfamily.</text>
</comment>
<dbReference type="RefSeq" id="XP_033428054.1">
    <property type="nucleotide sequence ID" value="XM_033569248.1"/>
</dbReference>
<proteinExistence type="inferred from homology"/>
<dbReference type="OrthoDB" id="9989144at2759"/>
<dbReference type="SUPFAM" id="SSF51735">
    <property type="entry name" value="NAD(P)-binding Rossmann-fold domains"/>
    <property type="match status" value="1"/>
</dbReference>
<dbReference type="GO" id="GO:0006696">
    <property type="term" value="P:ergosterol biosynthetic process"/>
    <property type="evidence" value="ECO:0007669"/>
    <property type="project" value="TreeGrafter"/>
</dbReference>
<evidence type="ECO:0000313" key="10">
    <source>
        <dbReference type="Proteomes" id="UP000324241"/>
    </source>
</evidence>
<dbReference type="InterPro" id="IPR036291">
    <property type="entry name" value="NAD(P)-bd_dom_sf"/>
</dbReference>
<keyword evidence="4" id="KW-0560">Oxidoreductase</keyword>
<keyword evidence="1" id="KW-0444">Lipid biosynthesis</keyword>
<reference evidence="7 10" key="2">
    <citation type="submission" date="2019-08" db="EMBL/GenBank/DDBJ databases">
        <title>The genome sequence of a newly discovered highly antifungal drug resistant Aspergillus species, Aspergillus tanneri NIH 1004.</title>
        <authorList>
            <person name="Mounaud S."/>
            <person name="Singh I."/>
            <person name="Joardar V."/>
            <person name="Pakala S."/>
            <person name="Pakala S."/>
            <person name="Venepally P."/>
            <person name="Chung J.K."/>
            <person name="Losada L."/>
            <person name="Nierman W.C."/>
        </authorList>
    </citation>
    <scope>NUCLEOTIDE SEQUENCE [LARGE SCALE GENOMIC DNA]</scope>
    <source>
        <strain evidence="7 10">NIH1004</strain>
    </source>
</reference>
<dbReference type="Proteomes" id="UP000324241">
    <property type="component" value="Unassembled WGS sequence"/>
</dbReference>
<name>A0A4V3UN89_9EURO</name>
<dbReference type="Gene3D" id="3.40.50.720">
    <property type="entry name" value="NAD(P)-binding Rossmann-like Domain"/>
    <property type="match status" value="1"/>
</dbReference>
<dbReference type="PANTHER" id="PTHR43647:SF1">
    <property type="entry name" value="3-KETO-STEROID REDUCTASE ERG27"/>
    <property type="match status" value="1"/>
</dbReference>
<evidence type="ECO:0000256" key="5">
    <source>
        <dbReference type="ARBA" id="ARBA00023098"/>
    </source>
</evidence>
<reference evidence="8 9" key="1">
    <citation type="submission" date="2019-03" db="EMBL/GenBank/DDBJ databases">
        <title>The genome sequence of a newly discovered highly antifungal drug resistant Aspergillus species, Aspergillus tanneri NIH 1004.</title>
        <authorList>
            <person name="Mounaud S."/>
            <person name="Singh I."/>
            <person name="Joardar V."/>
            <person name="Pakala S."/>
            <person name="Pakala S."/>
            <person name="Venepally P."/>
            <person name="Hoover J."/>
            <person name="Nierman W."/>
            <person name="Chung J."/>
            <person name="Losada L."/>
        </authorList>
    </citation>
    <scope>NUCLEOTIDE SEQUENCE [LARGE SCALE GENOMIC DNA]</scope>
    <source>
        <strain evidence="8 9">NIH1004</strain>
    </source>
</reference>
<comment type="caution">
    <text evidence="8">The sequence shown here is derived from an EMBL/GenBank/DDBJ whole genome shotgun (WGS) entry which is preliminary data.</text>
</comment>
<dbReference type="GO" id="GO:0005789">
    <property type="term" value="C:endoplasmic reticulum membrane"/>
    <property type="evidence" value="ECO:0007669"/>
    <property type="project" value="TreeGrafter"/>
</dbReference>